<name>A0A075M2C4_9CHLO</name>
<keyword evidence="3" id="KW-0408">Iron</keyword>
<keyword evidence="5" id="KW-0223">Dioxygenase</keyword>
<dbReference type="GO" id="GO:0019441">
    <property type="term" value="P:L-tryptophan catabolic process to kynurenine"/>
    <property type="evidence" value="ECO:0007669"/>
    <property type="project" value="InterPro"/>
</dbReference>
<evidence type="ECO:0000256" key="3">
    <source>
        <dbReference type="ARBA" id="ARBA00023004"/>
    </source>
</evidence>
<dbReference type="PANTHER" id="PTHR28657">
    <property type="entry name" value="INDOLEAMINE 2,3-DIOXYGENASE"/>
    <property type="match status" value="1"/>
</dbReference>
<dbReference type="GO" id="GO:0046872">
    <property type="term" value="F:metal ion binding"/>
    <property type="evidence" value="ECO:0007669"/>
    <property type="project" value="UniProtKB-KW"/>
</dbReference>
<dbReference type="GO" id="GO:0020037">
    <property type="term" value="F:heme binding"/>
    <property type="evidence" value="ECO:0007669"/>
    <property type="project" value="InterPro"/>
</dbReference>
<organism evidence="5">
    <name type="scientific">Volvox ferrisii</name>
    <dbReference type="NCBI Taxonomy" id="1075618"/>
    <lineage>
        <taxon>Eukaryota</taxon>
        <taxon>Viridiplantae</taxon>
        <taxon>Chlorophyta</taxon>
        <taxon>core chlorophytes</taxon>
        <taxon>Chlorophyceae</taxon>
        <taxon>CS clade</taxon>
        <taxon>Chlamydomonadales</taxon>
        <taxon>Volvocaceae</taxon>
        <taxon>Volvox</taxon>
    </lineage>
</organism>
<feature type="compositionally biased region" description="Low complexity" evidence="4">
    <location>
        <begin position="154"/>
        <end position="168"/>
    </location>
</feature>
<feature type="region of interest" description="Disordered" evidence="4">
    <location>
        <begin position="137"/>
        <end position="168"/>
    </location>
</feature>
<keyword evidence="5" id="KW-0560">Oxidoreductase</keyword>
<reference evidence="5" key="1">
    <citation type="journal article" date="2014" name="Evolution">
        <title>Early evolution of the genetic basis for soma in the volvocaceae.</title>
        <authorList>
            <person name="Hanschen E.R."/>
            <person name="Ferris P.J."/>
            <person name="Michod R.E."/>
        </authorList>
    </citation>
    <scope>NUCLEOTIDE SEQUENCE</scope>
</reference>
<comment type="similarity">
    <text evidence="1">Belongs to the indoleamine 2,3-dioxygenase family.</text>
</comment>
<evidence type="ECO:0000256" key="4">
    <source>
        <dbReference type="SAM" id="MobiDB-lite"/>
    </source>
</evidence>
<feature type="compositionally biased region" description="Low complexity" evidence="4">
    <location>
        <begin position="562"/>
        <end position="573"/>
    </location>
</feature>
<dbReference type="Pfam" id="PF01231">
    <property type="entry name" value="IDO"/>
    <property type="match status" value="2"/>
</dbReference>
<dbReference type="AlphaFoldDB" id="A0A075M2C4"/>
<feature type="region of interest" description="Disordered" evidence="4">
    <location>
        <begin position="100"/>
        <end position="121"/>
    </location>
</feature>
<dbReference type="Gene3D" id="1.20.58.480">
    <property type="match status" value="1"/>
</dbReference>
<gene>
    <name evidence="5" type="primary">ido</name>
</gene>
<dbReference type="GO" id="GO:0016702">
    <property type="term" value="F:oxidoreductase activity, acting on single donors with incorporation of molecular oxygen, incorporation of two atoms of oxygen"/>
    <property type="evidence" value="ECO:0007669"/>
    <property type="project" value="UniProtKB-ARBA"/>
</dbReference>
<proteinExistence type="inferred from homology"/>
<dbReference type="InterPro" id="IPR037217">
    <property type="entry name" value="Trp/Indoleamine_2_3_dOase-like"/>
</dbReference>
<evidence type="ECO:0000313" key="5">
    <source>
        <dbReference type="EMBL" id="AIF73519.1"/>
    </source>
</evidence>
<dbReference type="PANTHER" id="PTHR28657:SF5">
    <property type="entry name" value="INDOLEAMINE 2,3-DIOXYGENASE"/>
    <property type="match status" value="1"/>
</dbReference>
<sequence>MRSVSVSGVFKDGWCASTRQVNSQRRIPVIRALPEYAKQGFHATSPFEHITSERGFLPLHDPQRRLQLASHDTAAAEWEAALTELPHLAAAAAAAAAAITTTGSGGSTPPQTPPSSSHVIKGPLRRRLERLPPFPLHKLLPQSASSSPPPPLPASCSSSSQGTVTAAASPTTATAAAVTAAEDGGGGGGGSELWRAYSVLSFLAHGYMWCEPGPPPAVLPAVLAVPWAAVASAIGMPPVLTYATYNLLNWRRLETEHDSSVALGNIVCLQNFLGGPDEEWFRCVHVEVEAQAGPAVAGLTAMQTAAAAGDAVGVTAGLRRITRALQLMQSSLSRMGEGCDPYIYYHRVRTPMSGWRGNPALPQGLIYEGVSDVPVQLYGETGAQSSVLPAFDAALGIEHDLVWLRDYLDAMTSHMPPHHRAFIAQLAAANTGPGNVRAFVLSYSGGGSDIPAPSSASDAAVSTNTDGRTGSTAVVGCSTDGRSTDGNGGRPVNNEGVHGAVSRSELRDAYNEAVMELERFRGQHRGFAYSYIAKWGAKGQEERTKKAAAVEGGEGDQDGNKPQPQEGQQQQEQRGTGGSDFMPALGAYRETTSRHVIR</sequence>
<dbReference type="InterPro" id="IPR000898">
    <property type="entry name" value="Indolamine_dOase"/>
</dbReference>
<evidence type="ECO:0000256" key="1">
    <source>
        <dbReference type="ARBA" id="ARBA00007119"/>
    </source>
</evidence>
<feature type="compositionally biased region" description="Polar residues" evidence="4">
    <location>
        <begin position="463"/>
        <end position="472"/>
    </location>
</feature>
<feature type="region of interest" description="Disordered" evidence="4">
    <location>
        <begin position="454"/>
        <end position="500"/>
    </location>
</feature>
<dbReference type="EMBL" id="KF607039">
    <property type="protein sequence ID" value="AIF73519.1"/>
    <property type="molecule type" value="Genomic_DNA"/>
</dbReference>
<evidence type="ECO:0000256" key="2">
    <source>
        <dbReference type="ARBA" id="ARBA00022723"/>
    </source>
</evidence>
<keyword evidence="2" id="KW-0479">Metal-binding</keyword>
<accession>A0A075M2C4</accession>
<dbReference type="SUPFAM" id="SSF140959">
    <property type="entry name" value="Indolic compounds 2,3-dioxygenase-like"/>
    <property type="match status" value="2"/>
</dbReference>
<protein>
    <submittedName>
        <fullName evidence="5">Indoleamine 2,3-dioxygenase</fullName>
    </submittedName>
</protein>
<feature type="region of interest" description="Disordered" evidence="4">
    <location>
        <begin position="543"/>
        <end position="598"/>
    </location>
</feature>